<accession>A0A5S4WCY5</accession>
<reference evidence="1 2" key="1">
    <citation type="submission" date="2019-08" db="EMBL/GenBank/DDBJ databases">
        <title>Bradyrhizobium hipponensis sp. nov., a rhizobium isolated from a Lupinus angustifolius root nodule in Tunisia.</title>
        <authorList>
            <person name="Off K."/>
            <person name="Rejili M."/>
            <person name="Mars M."/>
            <person name="Brachmann A."/>
            <person name="Marin M."/>
        </authorList>
    </citation>
    <scope>NUCLEOTIDE SEQUENCE [LARGE SCALE GENOMIC DNA]</scope>
    <source>
        <strain evidence="1 2">CTAW11</strain>
    </source>
</reference>
<dbReference type="Proteomes" id="UP000324853">
    <property type="component" value="Unassembled WGS sequence"/>
</dbReference>
<organism evidence="1 2">
    <name type="scientific">Bradyrhizobium cytisi</name>
    <dbReference type="NCBI Taxonomy" id="515489"/>
    <lineage>
        <taxon>Bacteria</taxon>
        <taxon>Pseudomonadati</taxon>
        <taxon>Pseudomonadota</taxon>
        <taxon>Alphaproteobacteria</taxon>
        <taxon>Hyphomicrobiales</taxon>
        <taxon>Nitrobacteraceae</taxon>
        <taxon>Bradyrhizobium</taxon>
    </lineage>
</organism>
<keyword evidence="2" id="KW-1185">Reference proteome</keyword>
<dbReference type="OrthoDB" id="8265498at2"/>
<sequence>MPSPFEQAAAQTSAAVDSIFGELFTFTAMKENGDVDAKRVVDPDRPDFDAIGAYLAATSSLYPHARGSIADDHVQKTAASQPLVSIDNANLRWPVVTGDRCTRQKTGEVFEVSRPMPDGVKRTIFHLTARKRPPLPLVFVPRLDFSDARNSGLLAAIGA</sequence>
<dbReference type="EMBL" id="VSSR01000042">
    <property type="protein sequence ID" value="TYL80170.1"/>
    <property type="molecule type" value="Genomic_DNA"/>
</dbReference>
<gene>
    <name evidence="1" type="ORF">FXB38_24700</name>
</gene>
<evidence type="ECO:0000313" key="2">
    <source>
        <dbReference type="Proteomes" id="UP000324853"/>
    </source>
</evidence>
<name>A0A5S4WCY5_9BRAD</name>
<evidence type="ECO:0000313" key="1">
    <source>
        <dbReference type="EMBL" id="TYL80170.1"/>
    </source>
</evidence>
<dbReference type="AlphaFoldDB" id="A0A5S4WCY5"/>
<dbReference type="RefSeq" id="WP_148753553.1">
    <property type="nucleotide sequence ID" value="NZ_VSSR01000042.1"/>
</dbReference>
<comment type="caution">
    <text evidence="1">The sequence shown here is derived from an EMBL/GenBank/DDBJ whole genome shotgun (WGS) entry which is preliminary data.</text>
</comment>
<protein>
    <submittedName>
        <fullName evidence="1">Uncharacterized protein</fullName>
    </submittedName>
</protein>
<proteinExistence type="predicted"/>